<sequence length="232" mass="26043">MIHLVCPIDRLPLDDNLRCGKGHSYSRRDGTIDFIIGDVKDNDLLDKVAPLYEDIWAPLGFVITARTTYSSVLKEAALFTSGDQFLDVGTGPGKIFDYVRCNECYGLDISFKFLRILRRKRPSVVGVRADARSLPFPDEVFSGVSSMFVLHMLDDPGKAISEISRVMKGDGKCALGLLTKSGFLSNLLSRWWKIDLKTEVFYTGLLEREGLEIVKTKRLGIWSIIMCRKAKA</sequence>
<dbReference type="Proteomes" id="UP000007812">
    <property type="component" value="Chromosome"/>
</dbReference>
<keyword evidence="2" id="KW-0808">Transferase</keyword>
<dbReference type="Gene3D" id="3.40.50.150">
    <property type="entry name" value="Vaccinia Virus protein VP39"/>
    <property type="match status" value="1"/>
</dbReference>
<dbReference type="PANTHER" id="PTHR43591">
    <property type="entry name" value="METHYLTRANSFERASE"/>
    <property type="match status" value="1"/>
</dbReference>
<evidence type="ECO:0000313" key="2">
    <source>
        <dbReference type="EMBL" id="AEB94376.1"/>
    </source>
</evidence>
<dbReference type="GO" id="GO:0032259">
    <property type="term" value="P:methylation"/>
    <property type="evidence" value="ECO:0007669"/>
    <property type="project" value="UniProtKB-KW"/>
</dbReference>
<dbReference type="Pfam" id="PF08241">
    <property type="entry name" value="Methyltransf_11"/>
    <property type="match status" value="1"/>
</dbReference>
<dbReference type="RefSeq" id="WP_013736874.1">
    <property type="nucleotide sequence ID" value="NC_015435.1"/>
</dbReference>
<protein>
    <submittedName>
        <fullName evidence="2">Methyltransferase type 11</fullName>
    </submittedName>
</protein>
<name>F4FZ67_METCR</name>
<dbReference type="EMBL" id="CP002656">
    <property type="protein sequence ID" value="AEB94376.1"/>
    <property type="molecule type" value="Genomic_DNA"/>
</dbReference>
<dbReference type="InterPro" id="IPR013216">
    <property type="entry name" value="Methyltransf_11"/>
</dbReference>
<evidence type="ECO:0000259" key="1">
    <source>
        <dbReference type="Pfam" id="PF08241"/>
    </source>
</evidence>
<dbReference type="InterPro" id="IPR029063">
    <property type="entry name" value="SAM-dependent_MTases_sf"/>
</dbReference>
<keyword evidence="2" id="KW-0489">Methyltransferase</keyword>
<keyword evidence="3" id="KW-1185">Reference proteome</keyword>
<dbReference type="GO" id="GO:0008757">
    <property type="term" value="F:S-adenosylmethionine-dependent methyltransferase activity"/>
    <property type="evidence" value="ECO:0007669"/>
    <property type="project" value="InterPro"/>
</dbReference>
<gene>
    <name evidence="2" type="ordered locus">Mcup_0268</name>
</gene>
<dbReference type="CDD" id="cd02440">
    <property type="entry name" value="AdoMet_MTases"/>
    <property type="match status" value="1"/>
</dbReference>
<proteinExistence type="predicted"/>
<dbReference type="OrthoDB" id="1018at2157"/>
<dbReference type="STRING" id="1006006.Mcup_0268"/>
<dbReference type="HOGENOM" id="CLU_1207639_0_0_2"/>
<dbReference type="SUPFAM" id="SSF53335">
    <property type="entry name" value="S-adenosyl-L-methionine-dependent methyltransferases"/>
    <property type="match status" value="1"/>
</dbReference>
<dbReference type="PATRIC" id="fig|1006006.8.peg.269"/>
<organism evidence="2 3">
    <name type="scientific">Metallosphaera cuprina (strain Ar-4)</name>
    <dbReference type="NCBI Taxonomy" id="1006006"/>
    <lineage>
        <taxon>Archaea</taxon>
        <taxon>Thermoproteota</taxon>
        <taxon>Thermoprotei</taxon>
        <taxon>Sulfolobales</taxon>
        <taxon>Sulfolobaceae</taxon>
        <taxon>Metallosphaera</taxon>
    </lineage>
</organism>
<feature type="domain" description="Methyltransferase type 11" evidence="1">
    <location>
        <begin position="86"/>
        <end position="174"/>
    </location>
</feature>
<dbReference type="AlphaFoldDB" id="F4FZ67"/>
<evidence type="ECO:0000313" key="3">
    <source>
        <dbReference type="Proteomes" id="UP000007812"/>
    </source>
</evidence>
<reference evidence="2 3" key="1">
    <citation type="journal article" date="2011" name="J. Bacteriol.">
        <title>Complete genome sequence of Metallosphaera cuprina, a metal sulfide-oxidizing archaeon from a hot spring.</title>
        <authorList>
            <person name="Liu L.J."/>
            <person name="You X.Y."/>
            <person name="Zheng H."/>
            <person name="Wang S."/>
            <person name="Jiang C.Y."/>
            <person name="Liu S.J."/>
        </authorList>
    </citation>
    <scope>NUCLEOTIDE SEQUENCE [LARGE SCALE GENOMIC DNA]</scope>
    <source>
        <strain evidence="2 3">Ar-4</strain>
    </source>
</reference>
<dbReference type="eggNOG" id="arCOG01776">
    <property type="taxonomic scope" value="Archaea"/>
</dbReference>
<dbReference type="KEGG" id="mcn:Mcup_0268"/>
<dbReference type="GeneID" id="10492462"/>
<accession>F4FZ67</accession>